<feature type="region of interest" description="Disordered" evidence="1">
    <location>
        <begin position="1"/>
        <end position="23"/>
    </location>
</feature>
<feature type="region of interest" description="Disordered" evidence="1">
    <location>
        <begin position="35"/>
        <end position="66"/>
    </location>
</feature>
<evidence type="ECO:0000256" key="1">
    <source>
        <dbReference type="SAM" id="MobiDB-lite"/>
    </source>
</evidence>
<reference evidence="2" key="1">
    <citation type="submission" date="2023-04" db="EMBL/GenBank/DDBJ databases">
        <authorList>
            <consortium name="ELIXIR-Norway"/>
        </authorList>
    </citation>
    <scope>NUCLEOTIDE SEQUENCE [LARGE SCALE GENOMIC DNA]</scope>
</reference>
<proteinExistence type="predicted"/>
<gene>
    <name evidence="2" type="ORF">MRATA1EN1_LOCUS18321</name>
</gene>
<sequence>MRTWEVHTEALPGFGHAGGRDGLNASGRVLEEGCSRGRRGRTCTPGLGAGEAASAPRTGPRASWRPGPLRVLSCPAPRPPEGLWQPRTLRFCALPRACRQALR</sequence>
<name>A0ABN8Z6J7_RANTA</name>
<evidence type="ECO:0000313" key="3">
    <source>
        <dbReference type="Proteomes" id="UP001176941"/>
    </source>
</evidence>
<keyword evidence="3" id="KW-1185">Reference proteome</keyword>
<dbReference type="EMBL" id="OX459965">
    <property type="protein sequence ID" value="CAI9169359.1"/>
    <property type="molecule type" value="Genomic_DNA"/>
</dbReference>
<accession>A0ABN8Z6J7</accession>
<evidence type="ECO:0000313" key="2">
    <source>
        <dbReference type="EMBL" id="CAI9169359.1"/>
    </source>
</evidence>
<dbReference type="Proteomes" id="UP001176941">
    <property type="component" value="Chromosome 29"/>
</dbReference>
<organism evidence="2 3">
    <name type="scientific">Rangifer tarandus platyrhynchus</name>
    <name type="common">Svalbard reindeer</name>
    <dbReference type="NCBI Taxonomy" id="3082113"/>
    <lineage>
        <taxon>Eukaryota</taxon>
        <taxon>Metazoa</taxon>
        <taxon>Chordata</taxon>
        <taxon>Craniata</taxon>
        <taxon>Vertebrata</taxon>
        <taxon>Euteleostomi</taxon>
        <taxon>Mammalia</taxon>
        <taxon>Eutheria</taxon>
        <taxon>Laurasiatheria</taxon>
        <taxon>Artiodactyla</taxon>
        <taxon>Ruminantia</taxon>
        <taxon>Pecora</taxon>
        <taxon>Cervidae</taxon>
        <taxon>Odocoileinae</taxon>
        <taxon>Rangifer</taxon>
    </lineage>
</organism>
<protein>
    <submittedName>
        <fullName evidence="2">Uncharacterized protein</fullName>
    </submittedName>
</protein>